<evidence type="ECO:0000256" key="4">
    <source>
        <dbReference type="ARBA" id="ARBA00023237"/>
    </source>
</evidence>
<comment type="similarity">
    <text evidence="2">Belongs to the outer membrane factor (OMF) (TC 1.B.17) family.</text>
</comment>
<evidence type="ECO:0000256" key="2">
    <source>
        <dbReference type="ARBA" id="ARBA00007613"/>
    </source>
</evidence>
<dbReference type="InterPro" id="IPR010131">
    <property type="entry name" value="MdtP/NodT-like"/>
</dbReference>
<dbReference type="KEGG" id="msx:AU14_02220"/>
<evidence type="ECO:0000256" key="3">
    <source>
        <dbReference type="ARBA" id="ARBA00022452"/>
    </source>
</evidence>
<accession>W5YLQ2</accession>
<dbReference type="SUPFAM" id="SSF56954">
    <property type="entry name" value="Outer membrane efflux proteins (OEP)"/>
    <property type="match status" value="1"/>
</dbReference>
<evidence type="ECO:0000313" key="6">
    <source>
        <dbReference type="Proteomes" id="UP000061489"/>
    </source>
</evidence>
<comment type="subcellular location">
    <subcellularLocation>
        <location evidence="1">Cell outer membrane</location>
        <topology evidence="1">Lipid-anchor</topology>
    </subcellularLocation>
</comment>
<dbReference type="OrthoDB" id="9770517at2"/>
<keyword evidence="4" id="KW-0998">Cell outer membrane</keyword>
<dbReference type="InterPro" id="IPR003423">
    <property type="entry name" value="OMP_efflux"/>
</dbReference>
<keyword evidence="3" id="KW-1134">Transmembrane beta strand</keyword>
<dbReference type="AlphaFoldDB" id="W5YLQ2"/>
<dbReference type="GO" id="GO:0015562">
    <property type="term" value="F:efflux transmembrane transporter activity"/>
    <property type="evidence" value="ECO:0007669"/>
    <property type="project" value="InterPro"/>
</dbReference>
<dbReference type="PANTHER" id="PTHR30203">
    <property type="entry name" value="OUTER MEMBRANE CATION EFFLUX PROTEIN"/>
    <property type="match status" value="1"/>
</dbReference>
<gene>
    <name evidence="5" type="ORF">AU14_02220</name>
</gene>
<dbReference type="Gene3D" id="2.20.200.10">
    <property type="entry name" value="Outer membrane efflux proteins (OEP)"/>
    <property type="match status" value="1"/>
</dbReference>
<name>W5YLQ2_9GAMM</name>
<dbReference type="GO" id="GO:0009279">
    <property type="term" value="C:cell outer membrane"/>
    <property type="evidence" value="ECO:0007669"/>
    <property type="project" value="UniProtKB-SubCell"/>
</dbReference>
<keyword evidence="6" id="KW-1185">Reference proteome</keyword>
<dbReference type="PROSITE" id="PS51257">
    <property type="entry name" value="PROKAR_LIPOPROTEIN"/>
    <property type="match status" value="1"/>
</dbReference>
<keyword evidence="3" id="KW-0812">Transmembrane</keyword>
<dbReference type="Gene3D" id="1.20.1600.10">
    <property type="entry name" value="Outer membrane efflux proteins (OEP)"/>
    <property type="match status" value="1"/>
</dbReference>
<dbReference type="RefSeq" id="WP_041338491.1">
    <property type="nucleotide sequence ID" value="NZ_CP007151.1"/>
</dbReference>
<evidence type="ECO:0000256" key="1">
    <source>
        <dbReference type="ARBA" id="ARBA00004459"/>
    </source>
</evidence>
<dbReference type="Pfam" id="PF02321">
    <property type="entry name" value="OEP"/>
    <property type="match status" value="2"/>
</dbReference>
<evidence type="ECO:0000313" key="5">
    <source>
        <dbReference type="EMBL" id="AHI29955.1"/>
    </source>
</evidence>
<reference evidence="5 6" key="1">
    <citation type="journal article" date="2014" name="Genome Announc.">
        <title>Draft Genome Sequences of Marinobacter similis A3d10T and Marinobacter salarius R9SW1T.</title>
        <authorList>
            <person name="Ivanova E.P."/>
            <person name="Ng H.J."/>
            <person name="Webb H.K."/>
            <person name="Feng G."/>
            <person name="Oshima K."/>
            <person name="Hattori M."/>
            <person name="Ohkuma M."/>
            <person name="Sergeev A.F."/>
            <person name="Mikhailov V.V."/>
            <person name="Crawford R.J."/>
            <person name="Sawabe T."/>
        </authorList>
    </citation>
    <scope>NUCLEOTIDE SEQUENCE [LARGE SCALE GENOMIC DNA]</scope>
    <source>
        <strain evidence="5 6">A3d10</strain>
    </source>
</reference>
<dbReference type="STRING" id="1420916.AU14_02220"/>
<dbReference type="Proteomes" id="UP000061489">
    <property type="component" value="Chromosome"/>
</dbReference>
<protein>
    <recommendedName>
        <fullName evidence="7">RND transporter</fullName>
    </recommendedName>
</protein>
<organism evidence="5 6">
    <name type="scientific">Marinobacter similis</name>
    <dbReference type="NCBI Taxonomy" id="1420916"/>
    <lineage>
        <taxon>Bacteria</taxon>
        <taxon>Pseudomonadati</taxon>
        <taxon>Pseudomonadota</taxon>
        <taxon>Gammaproteobacteria</taxon>
        <taxon>Pseudomonadales</taxon>
        <taxon>Marinobacteraceae</taxon>
        <taxon>Marinobacter</taxon>
    </lineage>
</organism>
<sequence length="466" mass="50892">MPKNVVSIVLGSLLLVGCAATPDYEQRRDANERYLDSLEFGVQPDAFTTVNWWEDYQDEQLNQLVEVAQAANLDLLSTGQRVRQALADLGADENRLLPQGEAAGDYEVIDRNGVQESSSVGLAASWELDLFGRLNALVDAGEANLEVALNNQRAMLKEVTVGVVRAYLEWEASRQRVELIRADIRALGDTREVMAMRVTEGISPKLDLARADTLLEQQRAKLPDARAQLYRAKAVLSVLVNEDPESLRLKPASSVLAASVGVPEADRANEAMRLRADIGAALASLAREVALGNALRAELYPQFSVEGFLGLTNLAEVSDGFESTASISPRISWSLLSYPLLLQRVEGQDAVSENSYIRYRQTIIDAVANARVAVFAYGQALEADRATGRAFQAANESFSIALTMHREGAIGYLDLLDANRTFISAQQDRLAAKLAFATAQLGVVEEFSGVWSSAAHRKLIEKRQGL</sequence>
<dbReference type="PANTHER" id="PTHR30203:SF32">
    <property type="entry name" value="CATION EFFLUX SYSTEM PROTEIN CUSC"/>
    <property type="match status" value="1"/>
</dbReference>
<proteinExistence type="inferred from homology"/>
<keyword evidence="3" id="KW-0472">Membrane</keyword>
<dbReference type="EMBL" id="CP007151">
    <property type="protein sequence ID" value="AHI29955.1"/>
    <property type="molecule type" value="Genomic_DNA"/>
</dbReference>
<dbReference type="HOGENOM" id="CLU_012817_13_0_6"/>
<evidence type="ECO:0008006" key="7">
    <source>
        <dbReference type="Google" id="ProtNLM"/>
    </source>
</evidence>